<dbReference type="AlphaFoldDB" id="A0A9J5XW61"/>
<keyword evidence="3" id="KW-1185">Reference proteome</keyword>
<evidence type="ECO:0000313" key="2">
    <source>
        <dbReference type="EMBL" id="KAG5591847.1"/>
    </source>
</evidence>
<name>A0A9J5XW61_SOLCO</name>
<protein>
    <submittedName>
        <fullName evidence="2">Uncharacterized protein</fullName>
    </submittedName>
</protein>
<proteinExistence type="predicted"/>
<evidence type="ECO:0000256" key="1">
    <source>
        <dbReference type="SAM" id="MobiDB-lite"/>
    </source>
</evidence>
<feature type="region of interest" description="Disordered" evidence="1">
    <location>
        <begin position="85"/>
        <end position="139"/>
    </location>
</feature>
<evidence type="ECO:0000313" key="3">
    <source>
        <dbReference type="Proteomes" id="UP000824120"/>
    </source>
</evidence>
<gene>
    <name evidence="2" type="ORF">H5410_042361</name>
</gene>
<comment type="caution">
    <text evidence="2">The sequence shown here is derived from an EMBL/GenBank/DDBJ whole genome shotgun (WGS) entry which is preliminary data.</text>
</comment>
<feature type="compositionally biased region" description="Low complexity" evidence="1">
    <location>
        <begin position="111"/>
        <end position="122"/>
    </location>
</feature>
<dbReference type="EMBL" id="JACXVP010000008">
    <property type="protein sequence ID" value="KAG5591847.1"/>
    <property type="molecule type" value="Genomic_DNA"/>
</dbReference>
<feature type="compositionally biased region" description="Basic and acidic residues" evidence="1">
    <location>
        <begin position="85"/>
        <end position="105"/>
    </location>
</feature>
<feature type="non-terminal residue" evidence="2">
    <location>
        <position position="173"/>
    </location>
</feature>
<organism evidence="2 3">
    <name type="scientific">Solanum commersonii</name>
    <name type="common">Commerson's wild potato</name>
    <name type="synonym">Commerson's nightshade</name>
    <dbReference type="NCBI Taxonomy" id="4109"/>
    <lineage>
        <taxon>Eukaryota</taxon>
        <taxon>Viridiplantae</taxon>
        <taxon>Streptophyta</taxon>
        <taxon>Embryophyta</taxon>
        <taxon>Tracheophyta</taxon>
        <taxon>Spermatophyta</taxon>
        <taxon>Magnoliopsida</taxon>
        <taxon>eudicotyledons</taxon>
        <taxon>Gunneridae</taxon>
        <taxon>Pentapetalae</taxon>
        <taxon>asterids</taxon>
        <taxon>lamiids</taxon>
        <taxon>Solanales</taxon>
        <taxon>Solanaceae</taxon>
        <taxon>Solanoideae</taxon>
        <taxon>Solaneae</taxon>
        <taxon>Solanum</taxon>
    </lineage>
</organism>
<accession>A0A9J5XW61</accession>
<dbReference type="Proteomes" id="UP000824120">
    <property type="component" value="Chromosome 8"/>
</dbReference>
<sequence>YPANYKGKRLVNNVSTDYGSLGSSNDSGCFVPSTQQSQQQYGSGFGAGSVPQFTPNQYNQAIVSDDDFQVPVLTVKADDHVCMDNHNDTTGHSIDHSIEEPHPKDQPTLSPPSVVEEPPMSSTAGRRQSTRTSRPPLWQEDFVTSAKSGSKSHCLYSLGDSIDYSCLFPSYQC</sequence>
<feature type="compositionally biased region" description="Polar residues" evidence="1">
    <location>
        <begin position="123"/>
        <end position="133"/>
    </location>
</feature>
<reference evidence="2 3" key="1">
    <citation type="submission" date="2020-09" db="EMBL/GenBank/DDBJ databases">
        <title>De no assembly of potato wild relative species, Solanum commersonii.</title>
        <authorList>
            <person name="Cho K."/>
        </authorList>
    </citation>
    <scope>NUCLEOTIDE SEQUENCE [LARGE SCALE GENOMIC DNA]</scope>
    <source>
        <strain evidence="2">LZ3.2</strain>
        <tissue evidence="2">Leaf</tissue>
    </source>
</reference>
<feature type="non-terminal residue" evidence="2">
    <location>
        <position position="1"/>
    </location>
</feature>